<keyword evidence="6" id="KW-0812">Transmembrane</keyword>
<evidence type="ECO:0000256" key="2">
    <source>
        <dbReference type="ARBA" id="ARBA00009450"/>
    </source>
</evidence>
<dbReference type="EMBL" id="JADQDQ010000015">
    <property type="protein sequence ID" value="MBF9239660.1"/>
    <property type="molecule type" value="Genomic_DNA"/>
</dbReference>
<protein>
    <submittedName>
        <fullName evidence="18">Polysaccharide export protein</fullName>
    </submittedName>
</protein>
<accession>A0ABS0IPH0</accession>
<keyword evidence="4" id="KW-1134">Transmembrane beta strand</keyword>
<keyword evidence="12" id="KW-0564">Palmitate</keyword>
<evidence type="ECO:0000256" key="3">
    <source>
        <dbReference type="ARBA" id="ARBA00022448"/>
    </source>
</evidence>
<evidence type="ECO:0000256" key="13">
    <source>
        <dbReference type="ARBA" id="ARBA00023237"/>
    </source>
</evidence>
<evidence type="ECO:0000256" key="10">
    <source>
        <dbReference type="ARBA" id="ARBA00023114"/>
    </source>
</evidence>
<keyword evidence="5" id="KW-0762">Sugar transport</keyword>
<feature type="signal peptide" evidence="15">
    <location>
        <begin position="1"/>
        <end position="23"/>
    </location>
</feature>
<evidence type="ECO:0000256" key="6">
    <source>
        <dbReference type="ARBA" id="ARBA00022692"/>
    </source>
</evidence>
<feature type="domain" description="Polysaccharide export protein N-terminal" evidence="16">
    <location>
        <begin position="37"/>
        <end position="125"/>
    </location>
</feature>
<dbReference type="PANTHER" id="PTHR33619:SF3">
    <property type="entry name" value="POLYSACCHARIDE EXPORT PROTEIN GFCE-RELATED"/>
    <property type="match status" value="1"/>
</dbReference>
<keyword evidence="9" id="KW-0406">Ion transport</keyword>
<dbReference type="PROSITE" id="PS51257">
    <property type="entry name" value="PROKAR_LIPOPROTEIN"/>
    <property type="match status" value="1"/>
</dbReference>
<dbReference type="InterPro" id="IPR003715">
    <property type="entry name" value="Poly_export_N"/>
</dbReference>
<evidence type="ECO:0000256" key="15">
    <source>
        <dbReference type="SAM" id="SignalP"/>
    </source>
</evidence>
<evidence type="ECO:0000256" key="8">
    <source>
        <dbReference type="ARBA" id="ARBA00023047"/>
    </source>
</evidence>
<proteinExistence type="inferred from homology"/>
<gene>
    <name evidence="18" type="ORF">I2I05_19865</name>
</gene>
<evidence type="ECO:0000256" key="5">
    <source>
        <dbReference type="ARBA" id="ARBA00022597"/>
    </source>
</evidence>
<evidence type="ECO:0000256" key="1">
    <source>
        <dbReference type="ARBA" id="ARBA00004571"/>
    </source>
</evidence>
<keyword evidence="10" id="KW-0626">Porin</keyword>
<evidence type="ECO:0000256" key="9">
    <source>
        <dbReference type="ARBA" id="ARBA00023065"/>
    </source>
</evidence>
<evidence type="ECO:0000259" key="17">
    <source>
        <dbReference type="Pfam" id="PF22461"/>
    </source>
</evidence>
<sequence>MARKLLFGLVLCLLTGCTQNLFQSTDKTKYQAFTTDQAYEYKLRKDDKLTISVWDHEELSVGSIYSVNSSGEEQGKWVLVDPDGKIGFSKVGAFPVEGLTVAAAEDNLERALGKWIVNPQVTIQVLNKEVTVLGEVNTPGLLLLQKERNTLLEVLGRAGDLTVYAEKRHVKVARAEGTALREMEIDLTQLDRNYANNIVVLPGDVVYVPARKGKQFDKKAGTSLAVTSAITAILLFTRIITGI</sequence>
<name>A0ABS0IPH0_9BACT</name>
<evidence type="ECO:0000256" key="4">
    <source>
        <dbReference type="ARBA" id="ARBA00022452"/>
    </source>
</evidence>
<dbReference type="Pfam" id="PF22461">
    <property type="entry name" value="SLBB_2"/>
    <property type="match status" value="1"/>
</dbReference>
<keyword evidence="3" id="KW-0813">Transport</keyword>
<keyword evidence="11" id="KW-0472">Membrane</keyword>
<reference evidence="18 19" key="1">
    <citation type="submission" date="2020-11" db="EMBL/GenBank/DDBJ databases">
        <authorList>
            <person name="Kim M.K."/>
        </authorList>
    </citation>
    <scope>NUCLEOTIDE SEQUENCE [LARGE SCALE GENOMIC DNA]</scope>
    <source>
        <strain evidence="18 19">BT683</strain>
    </source>
</reference>
<evidence type="ECO:0000256" key="12">
    <source>
        <dbReference type="ARBA" id="ARBA00023139"/>
    </source>
</evidence>
<dbReference type="InterPro" id="IPR054765">
    <property type="entry name" value="SLBB_dom"/>
</dbReference>
<dbReference type="Gene3D" id="3.10.560.10">
    <property type="entry name" value="Outer membrane lipoprotein wza domain like"/>
    <property type="match status" value="1"/>
</dbReference>
<evidence type="ECO:0000313" key="19">
    <source>
        <dbReference type="Proteomes" id="UP000597617"/>
    </source>
</evidence>
<organism evidence="18 19">
    <name type="scientific">Hymenobacter jeongseonensis</name>
    <dbReference type="NCBI Taxonomy" id="2791027"/>
    <lineage>
        <taxon>Bacteria</taxon>
        <taxon>Pseudomonadati</taxon>
        <taxon>Bacteroidota</taxon>
        <taxon>Cytophagia</taxon>
        <taxon>Cytophagales</taxon>
        <taxon>Hymenobacteraceae</taxon>
        <taxon>Hymenobacter</taxon>
    </lineage>
</organism>
<evidence type="ECO:0000256" key="11">
    <source>
        <dbReference type="ARBA" id="ARBA00023136"/>
    </source>
</evidence>
<evidence type="ECO:0000313" key="18">
    <source>
        <dbReference type="EMBL" id="MBF9239660.1"/>
    </source>
</evidence>
<feature type="chain" id="PRO_5046464403" evidence="15">
    <location>
        <begin position="24"/>
        <end position="243"/>
    </location>
</feature>
<keyword evidence="14" id="KW-0449">Lipoprotein</keyword>
<evidence type="ECO:0000256" key="14">
    <source>
        <dbReference type="ARBA" id="ARBA00023288"/>
    </source>
</evidence>
<evidence type="ECO:0000256" key="7">
    <source>
        <dbReference type="ARBA" id="ARBA00022729"/>
    </source>
</evidence>
<dbReference type="InterPro" id="IPR049712">
    <property type="entry name" value="Poly_export"/>
</dbReference>
<dbReference type="PANTHER" id="PTHR33619">
    <property type="entry name" value="POLYSACCHARIDE EXPORT PROTEIN GFCE-RELATED"/>
    <property type="match status" value="1"/>
</dbReference>
<keyword evidence="7 15" id="KW-0732">Signal</keyword>
<comment type="subcellular location">
    <subcellularLocation>
        <location evidence="1">Cell outer membrane</location>
        <topology evidence="1">Multi-pass membrane protein</topology>
    </subcellularLocation>
</comment>
<dbReference type="Pfam" id="PF02563">
    <property type="entry name" value="Poly_export"/>
    <property type="match status" value="1"/>
</dbReference>
<dbReference type="Proteomes" id="UP000597617">
    <property type="component" value="Unassembled WGS sequence"/>
</dbReference>
<feature type="domain" description="SLBB" evidence="17">
    <location>
        <begin position="128"/>
        <end position="208"/>
    </location>
</feature>
<evidence type="ECO:0000259" key="16">
    <source>
        <dbReference type="Pfam" id="PF02563"/>
    </source>
</evidence>
<comment type="similarity">
    <text evidence="2">Belongs to the BexD/CtrA/VexA family.</text>
</comment>
<comment type="caution">
    <text evidence="18">The sequence shown here is derived from an EMBL/GenBank/DDBJ whole genome shotgun (WGS) entry which is preliminary data.</text>
</comment>
<keyword evidence="8" id="KW-0625">Polysaccharide transport</keyword>
<keyword evidence="19" id="KW-1185">Reference proteome</keyword>
<dbReference type="RefSeq" id="WP_196284010.1">
    <property type="nucleotide sequence ID" value="NZ_JADQDQ010000015.1"/>
</dbReference>
<keyword evidence="13" id="KW-0998">Cell outer membrane</keyword>